<feature type="domain" description="Solute-binding protein family 3/N-terminal" evidence="3">
    <location>
        <begin position="40"/>
        <end position="263"/>
    </location>
</feature>
<dbReference type="SUPFAM" id="SSF53850">
    <property type="entry name" value="Periplasmic binding protein-like II"/>
    <property type="match status" value="1"/>
</dbReference>
<dbReference type="RefSeq" id="WP_273600470.1">
    <property type="nucleotide sequence ID" value="NZ_JAQQXT010000006.1"/>
</dbReference>
<evidence type="ECO:0000313" key="5">
    <source>
        <dbReference type="Proteomes" id="UP001221189"/>
    </source>
</evidence>
<protein>
    <submittedName>
        <fullName evidence="4">Transporter substrate-binding domain-containing protein</fullName>
    </submittedName>
</protein>
<feature type="signal peptide" evidence="2">
    <location>
        <begin position="1"/>
        <end position="27"/>
    </location>
</feature>
<name>A0ABT5KEB2_9BURK</name>
<reference evidence="4 5" key="1">
    <citation type="submission" date="2022-10" db="EMBL/GenBank/DDBJ databases">
        <title>Paucibacter sp. hw1 Genome sequencing.</title>
        <authorList>
            <person name="Park S."/>
        </authorList>
    </citation>
    <scope>NUCLEOTIDE SEQUENCE [LARGE SCALE GENOMIC DNA]</scope>
    <source>
        <strain evidence="5">hw1</strain>
    </source>
</reference>
<accession>A0ABT5KEB2</accession>
<keyword evidence="1 2" id="KW-0732">Signal</keyword>
<organism evidence="4 5">
    <name type="scientific">Roseateles albus</name>
    <dbReference type="NCBI Taxonomy" id="2987525"/>
    <lineage>
        <taxon>Bacteria</taxon>
        <taxon>Pseudomonadati</taxon>
        <taxon>Pseudomonadota</taxon>
        <taxon>Betaproteobacteria</taxon>
        <taxon>Burkholderiales</taxon>
        <taxon>Sphaerotilaceae</taxon>
        <taxon>Roseateles</taxon>
    </lineage>
</organism>
<dbReference type="PANTHER" id="PTHR35936:SF17">
    <property type="entry name" value="ARGININE-BINDING EXTRACELLULAR PROTEIN ARTP"/>
    <property type="match status" value="1"/>
</dbReference>
<dbReference type="SMART" id="SM00062">
    <property type="entry name" value="PBPb"/>
    <property type="match status" value="1"/>
</dbReference>
<dbReference type="Gene3D" id="3.40.190.10">
    <property type="entry name" value="Periplasmic binding protein-like II"/>
    <property type="match status" value="2"/>
</dbReference>
<sequence>MRGPLFAALSTTLLASALSLYPSTASGQGVCGQYTLAFYELGALYYRNAAGEHVGIDKDVVDELSRRSGCKFSTVVESRVRIWDQLAKHKLDLSVSGIATPERQQFAEFLPYFQTRNFALLRRDLAATIMTPDAFLADPLRRVAVVKSFKHGPVFDAWLAQLRGQRRVEELPDFDSVLRVFKAGRVDAMLALPTSLARVPGADPMLDQISIMDWAPNDSIAHALIVSRERVSPADLALLRAGLQSMQKDGALEAIFRRHVDSSLAHVMRLESP</sequence>
<evidence type="ECO:0000259" key="3">
    <source>
        <dbReference type="SMART" id="SM00062"/>
    </source>
</evidence>
<proteinExistence type="predicted"/>
<evidence type="ECO:0000256" key="1">
    <source>
        <dbReference type="ARBA" id="ARBA00022729"/>
    </source>
</evidence>
<keyword evidence="5" id="KW-1185">Reference proteome</keyword>
<dbReference type="EMBL" id="JAQQXT010000006">
    <property type="protein sequence ID" value="MDC8772265.1"/>
    <property type="molecule type" value="Genomic_DNA"/>
</dbReference>
<dbReference type="InterPro" id="IPR001638">
    <property type="entry name" value="Solute-binding_3/MltF_N"/>
</dbReference>
<dbReference type="Pfam" id="PF00497">
    <property type="entry name" value="SBP_bac_3"/>
    <property type="match status" value="1"/>
</dbReference>
<dbReference type="PANTHER" id="PTHR35936">
    <property type="entry name" value="MEMBRANE-BOUND LYTIC MUREIN TRANSGLYCOSYLASE F"/>
    <property type="match status" value="1"/>
</dbReference>
<gene>
    <name evidence="4" type="ORF">PRZ03_11840</name>
</gene>
<evidence type="ECO:0000256" key="2">
    <source>
        <dbReference type="SAM" id="SignalP"/>
    </source>
</evidence>
<comment type="caution">
    <text evidence="4">The sequence shown here is derived from an EMBL/GenBank/DDBJ whole genome shotgun (WGS) entry which is preliminary data.</text>
</comment>
<feature type="chain" id="PRO_5046743384" evidence="2">
    <location>
        <begin position="28"/>
        <end position="273"/>
    </location>
</feature>
<evidence type="ECO:0000313" key="4">
    <source>
        <dbReference type="EMBL" id="MDC8772265.1"/>
    </source>
</evidence>
<dbReference type="Proteomes" id="UP001221189">
    <property type="component" value="Unassembled WGS sequence"/>
</dbReference>